<name>F9GC88_FUSOF</name>
<accession>F9GC88</accession>
<proteinExistence type="predicted"/>
<evidence type="ECO:0000256" key="1">
    <source>
        <dbReference type="SAM" id="MobiDB-lite"/>
    </source>
</evidence>
<sequence>NIAQASHDLDGRAEIVEDDEDDDDHNDDDENKGDGTGRTATDLRRILAAAEGMLRDAYRLCSDKSPERKMTQQRAKRLSNFRGEDSKLSSIKADKFRSFKNESSLTSYFRIQKQLLAYYYRTVFRADGHFTRERDDQIVPRDTIEATSMQQQAMKNIISILRRQDKMARGKDGKNSDDDDDDDHDHADNCNEGNGVVDGDCELKHAIRKFCISLICQTVGSRPFRSAILSFCAMKSRKKSWTRQSDKEQRRLCTWHKPGNFNSNLSALTWTAQLILFDFICFQKQDDEDRIPDLLDQMCKKYFQQMTETPYGHILQWRLYLFVASSTELATHQARWSLDGETVDYMGKQLRMEQVSQLALSEFRQAHSLLYDELLFGMEDVAPIEAWRLNDDLDLEDYGASWMTDSRNREILAGTHDALLRQIEGPRRRSVLIWEKLVMIHVRYHKSQERTGAEKDNIRFLPPAVGDLLLTYLAFVPPLRQVFLRQSKPGALLSPYLWSKLGGEVWRDGMVSSCLRRACTRAEVPQFQVAWWRQVAASITKEKFSPKEQANFHLHEIATLDEVEDETELADLAGMSNHSFRTFNFAYAGSTTLTVTNSLHRAYRASQSWRSLFRIDSVLQ</sequence>
<dbReference type="EMBL" id="AFQF01004890">
    <property type="protein sequence ID" value="EGU73219.1"/>
    <property type="molecule type" value="Genomic_DNA"/>
</dbReference>
<feature type="non-terminal residue" evidence="2">
    <location>
        <position position="1"/>
    </location>
</feature>
<dbReference type="AlphaFoldDB" id="F9GC88"/>
<feature type="region of interest" description="Disordered" evidence="1">
    <location>
        <begin position="1"/>
        <end position="40"/>
    </location>
</feature>
<comment type="caution">
    <text evidence="2">The sequence shown here is derived from an EMBL/GenBank/DDBJ whole genome shotgun (WGS) entry which is preliminary data.</text>
</comment>
<dbReference type="OrthoDB" id="5075206at2759"/>
<evidence type="ECO:0000313" key="2">
    <source>
        <dbReference type="EMBL" id="EGU73219.1"/>
    </source>
</evidence>
<reference evidence="2" key="1">
    <citation type="journal article" date="2012" name="Mol. Plant Microbe Interact.">
        <title>A highly conserved effector in Fusarium oxysporum is required for full virulence on Arabidopsis.</title>
        <authorList>
            <person name="Thatcher L.F."/>
            <person name="Gardiner D.M."/>
            <person name="Kazan K."/>
            <person name="Manners J."/>
        </authorList>
    </citation>
    <scope>NUCLEOTIDE SEQUENCE [LARGE SCALE GENOMIC DNA]</scope>
    <source>
        <strain evidence="2">Fo5176</strain>
    </source>
</reference>
<protein>
    <submittedName>
        <fullName evidence="2">Uncharacterized protein</fullName>
    </submittedName>
</protein>
<gene>
    <name evidence="2" type="ORF">FOXB_16271</name>
</gene>
<feature type="region of interest" description="Disordered" evidence="1">
    <location>
        <begin position="162"/>
        <end position="189"/>
    </location>
</feature>
<organism evidence="2">
    <name type="scientific">Fusarium oxysporum (strain Fo5176)</name>
    <name type="common">Fusarium vascular wilt</name>
    <dbReference type="NCBI Taxonomy" id="660025"/>
    <lineage>
        <taxon>Eukaryota</taxon>
        <taxon>Fungi</taxon>
        <taxon>Dikarya</taxon>
        <taxon>Ascomycota</taxon>
        <taxon>Pezizomycotina</taxon>
        <taxon>Sordariomycetes</taxon>
        <taxon>Hypocreomycetidae</taxon>
        <taxon>Hypocreales</taxon>
        <taxon>Nectriaceae</taxon>
        <taxon>Fusarium</taxon>
        <taxon>Fusarium oxysporum species complex</taxon>
    </lineage>
</organism>
<feature type="non-terminal residue" evidence="2">
    <location>
        <position position="620"/>
    </location>
</feature>
<feature type="compositionally biased region" description="Acidic residues" evidence="1">
    <location>
        <begin position="16"/>
        <end position="31"/>
    </location>
</feature>
<feature type="compositionally biased region" description="Basic and acidic residues" evidence="1">
    <location>
        <begin position="162"/>
        <end position="176"/>
    </location>
</feature>